<dbReference type="EMBL" id="SNRW01022567">
    <property type="protein sequence ID" value="KAA6363717.1"/>
    <property type="molecule type" value="Genomic_DNA"/>
</dbReference>
<sequence>MLASLSQPSYGCSKGNQLIPIYKPNQSQKPESLSSAAMSPLSRMKIFPLRSPSSSFYLEQSITGAGDWKSFCCADEDELAIGGSSAKAIHEHSLGFKIDSAHNDV</sequence>
<dbReference type="AlphaFoldDB" id="A0A5J4TZK7"/>
<organism evidence="1 2">
    <name type="scientific">Streblomastix strix</name>
    <dbReference type="NCBI Taxonomy" id="222440"/>
    <lineage>
        <taxon>Eukaryota</taxon>
        <taxon>Metamonada</taxon>
        <taxon>Preaxostyla</taxon>
        <taxon>Oxymonadida</taxon>
        <taxon>Streblomastigidae</taxon>
        <taxon>Streblomastix</taxon>
    </lineage>
</organism>
<name>A0A5J4TZK7_9EUKA</name>
<dbReference type="Proteomes" id="UP000324800">
    <property type="component" value="Unassembled WGS sequence"/>
</dbReference>
<protein>
    <submittedName>
        <fullName evidence="1">Uncharacterized protein</fullName>
    </submittedName>
</protein>
<gene>
    <name evidence="1" type="ORF">EZS28_040756</name>
</gene>
<evidence type="ECO:0000313" key="1">
    <source>
        <dbReference type="EMBL" id="KAA6363717.1"/>
    </source>
</evidence>
<reference evidence="1 2" key="1">
    <citation type="submission" date="2019-03" db="EMBL/GenBank/DDBJ databases">
        <title>Single cell metagenomics reveals metabolic interactions within the superorganism composed of flagellate Streblomastix strix and complex community of Bacteroidetes bacteria on its surface.</title>
        <authorList>
            <person name="Treitli S.C."/>
            <person name="Kolisko M."/>
            <person name="Husnik F."/>
            <person name="Keeling P."/>
            <person name="Hampl V."/>
        </authorList>
    </citation>
    <scope>NUCLEOTIDE SEQUENCE [LARGE SCALE GENOMIC DNA]</scope>
    <source>
        <strain evidence="1">ST1C</strain>
    </source>
</reference>
<comment type="caution">
    <text evidence="1">The sequence shown here is derived from an EMBL/GenBank/DDBJ whole genome shotgun (WGS) entry which is preliminary data.</text>
</comment>
<evidence type="ECO:0000313" key="2">
    <source>
        <dbReference type="Proteomes" id="UP000324800"/>
    </source>
</evidence>
<proteinExistence type="predicted"/>
<accession>A0A5J4TZK7</accession>